<feature type="compositionally biased region" description="Pro residues" evidence="1">
    <location>
        <begin position="36"/>
        <end position="50"/>
    </location>
</feature>
<gene>
    <name evidence="2" type="ORF">HJG60_011791</name>
</gene>
<dbReference type="Proteomes" id="UP000664940">
    <property type="component" value="Unassembled WGS sequence"/>
</dbReference>
<dbReference type="AlphaFoldDB" id="A0A833ZPE9"/>
<comment type="caution">
    <text evidence="2">The sequence shown here is derived from an EMBL/GenBank/DDBJ whole genome shotgun (WGS) entry which is preliminary data.</text>
</comment>
<evidence type="ECO:0000313" key="2">
    <source>
        <dbReference type="EMBL" id="KAF6094681.1"/>
    </source>
</evidence>
<evidence type="ECO:0000313" key="3">
    <source>
        <dbReference type="Proteomes" id="UP000664940"/>
    </source>
</evidence>
<proteinExistence type="predicted"/>
<organism evidence="2 3">
    <name type="scientific">Phyllostomus discolor</name>
    <name type="common">pale spear-nosed bat</name>
    <dbReference type="NCBI Taxonomy" id="89673"/>
    <lineage>
        <taxon>Eukaryota</taxon>
        <taxon>Metazoa</taxon>
        <taxon>Chordata</taxon>
        <taxon>Craniata</taxon>
        <taxon>Vertebrata</taxon>
        <taxon>Euteleostomi</taxon>
        <taxon>Mammalia</taxon>
        <taxon>Eutheria</taxon>
        <taxon>Laurasiatheria</taxon>
        <taxon>Chiroptera</taxon>
        <taxon>Yangochiroptera</taxon>
        <taxon>Phyllostomidae</taxon>
        <taxon>Phyllostominae</taxon>
        <taxon>Phyllostomus</taxon>
    </lineage>
</organism>
<dbReference type="EMBL" id="JABVXQ010000008">
    <property type="protein sequence ID" value="KAF6094681.1"/>
    <property type="molecule type" value="Genomic_DNA"/>
</dbReference>
<feature type="compositionally biased region" description="Polar residues" evidence="1">
    <location>
        <begin position="54"/>
        <end position="73"/>
    </location>
</feature>
<evidence type="ECO:0000256" key="1">
    <source>
        <dbReference type="SAM" id="MobiDB-lite"/>
    </source>
</evidence>
<name>A0A833ZPE9_9CHIR</name>
<sequence>MLPGVGSSLPPGPVHQRLPSTDGQRPFFFFLMSPRNQPPSVPSESPPERPASPGGQTACSSSFACGRTESSPLGQREGAALPKVVRWGRGAGDGAGIPGKRRLYMLRVFHLKWLRICLAE</sequence>
<feature type="region of interest" description="Disordered" evidence="1">
    <location>
        <begin position="1"/>
        <end position="79"/>
    </location>
</feature>
<reference evidence="2 3" key="1">
    <citation type="journal article" date="2020" name="Nature">
        <title>Six reference-quality genomes reveal evolution of bat adaptations.</title>
        <authorList>
            <person name="Jebb D."/>
            <person name="Huang Z."/>
            <person name="Pippel M."/>
            <person name="Hughes G.M."/>
            <person name="Lavrichenko K."/>
            <person name="Devanna P."/>
            <person name="Winkler S."/>
            <person name="Jermiin L.S."/>
            <person name="Skirmuntt E.C."/>
            <person name="Katzourakis A."/>
            <person name="Burkitt-Gray L."/>
            <person name="Ray D.A."/>
            <person name="Sullivan K.A.M."/>
            <person name="Roscito J.G."/>
            <person name="Kirilenko B.M."/>
            <person name="Davalos L.M."/>
            <person name="Corthals A.P."/>
            <person name="Power M.L."/>
            <person name="Jones G."/>
            <person name="Ransome R.D."/>
            <person name="Dechmann D.K.N."/>
            <person name="Locatelli A.G."/>
            <person name="Puechmaille S.J."/>
            <person name="Fedrigo O."/>
            <person name="Jarvis E.D."/>
            <person name="Hiller M."/>
            <person name="Vernes S.C."/>
            <person name="Myers E.W."/>
            <person name="Teeling E.C."/>
        </authorList>
    </citation>
    <scope>NUCLEOTIDE SEQUENCE [LARGE SCALE GENOMIC DNA]</scope>
    <source>
        <strain evidence="2">Bat1K_MPI-CBG_1</strain>
    </source>
</reference>
<protein>
    <submittedName>
        <fullName evidence="2">Uncharacterized protein</fullName>
    </submittedName>
</protein>
<accession>A0A833ZPE9</accession>